<protein>
    <recommendedName>
        <fullName evidence="6">NAD(P)(+)--arginine ADP-ribosyltransferase</fullName>
        <ecNumber evidence="6">2.4.2.31</ecNumber>
    </recommendedName>
    <alternativeName>
        <fullName evidence="6">Mono(ADP-ribosyl)transferase</fullName>
    </alternativeName>
</protein>
<keyword evidence="4" id="KW-0548">Nucleotidyltransferase</keyword>
<comment type="catalytic activity">
    <reaction evidence="5 6">
        <text>L-arginyl-[protein] + NAD(+) = N(omega)-(ADP-D-ribosyl)-L-arginyl-[protein] + nicotinamide + H(+)</text>
        <dbReference type="Rhea" id="RHEA:19149"/>
        <dbReference type="Rhea" id="RHEA-COMP:10532"/>
        <dbReference type="Rhea" id="RHEA-COMP:15087"/>
        <dbReference type="ChEBI" id="CHEBI:15378"/>
        <dbReference type="ChEBI" id="CHEBI:17154"/>
        <dbReference type="ChEBI" id="CHEBI:29965"/>
        <dbReference type="ChEBI" id="CHEBI:57540"/>
        <dbReference type="ChEBI" id="CHEBI:142554"/>
        <dbReference type="EC" id="2.4.2.31"/>
    </reaction>
</comment>
<organism evidence="8 9">
    <name type="scientific">Didymodactylos carnosus</name>
    <dbReference type="NCBI Taxonomy" id="1234261"/>
    <lineage>
        <taxon>Eukaryota</taxon>
        <taxon>Metazoa</taxon>
        <taxon>Spiralia</taxon>
        <taxon>Gnathifera</taxon>
        <taxon>Rotifera</taxon>
        <taxon>Eurotatoria</taxon>
        <taxon>Bdelloidea</taxon>
        <taxon>Philodinida</taxon>
        <taxon>Philodinidae</taxon>
        <taxon>Didymodactylos</taxon>
    </lineage>
</organism>
<dbReference type="SUPFAM" id="SSF56399">
    <property type="entry name" value="ADP-ribosylation"/>
    <property type="match status" value="1"/>
</dbReference>
<dbReference type="Gene3D" id="3.90.176.10">
    <property type="entry name" value="Toxin ADP-ribosyltransferase, Chain A, domain 1"/>
    <property type="match status" value="1"/>
</dbReference>
<dbReference type="GO" id="GO:0106274">
    <property type="term" value="F:NAD+-protein-arginine ADP-ribosyltransferase activity"/>
    <property type="evidence" value="ECO:0007669"/>
    <property type="project" value="UniProtKB-EC"/>
</dbReference>
<dbReference type="EMBL" id="CAJOBA010004679">
    <property type="protein sequence ID" value="CAF3720255.1"/>
    <property type="molecule type" value="Genomic_DNA"/>
</dbReference>
<comment type="similarity">
    <text evidence="1 6">Belongs to the Arg-specific ADP-ribosyltransferase family.</text>
</comment>
<dbReference type="Gene3D" id="3.80.10.10">
    <property type="entry name" value="Ribonuclease Inhibitor"/>
    <property type="match status" value="1"/>
</dbReference>
<dbReference type="Proteomes" id="UP000682733">
    <property type="component" value="Unassembled WGS sequence"/>
</dbReference>
<dbReference type="Proteomes" id="UP000677228">
    <property type="component" value="Unassembled WGS sequence"/>
</dbReference>
<dbReference type="InterPro" id="IPR032675">
    <property type="entry name" value="LRR_dom_sf"/>
</dbReference>
<reference evidence="8" key="1">
    <citation type="submission" date="2021-02" db="EMBL/GenBank/DDBJ databases">
        <authorList>
            <person name="Nowell W R."/>
        </authorList>
    </citation>
    <scope>NUCLEOTIDE SEQUENCE</scope>
</reference>
<evidence type="ECO:0000256" key="4">
    <source>
        <dbReference type="ARBA" id="ARBA00022695"/>
    </source>
</evidence>
<evidence type="ECO:0000256" key="1">
    <source>
        <dbReference type="ARBA" id="ARBA00009558"/>
    </source>
</evidence>
<dbReference type="PANTHER" id="PTHR46984">
    <property type="entry name" value="LEUCINE-RICH REPEAT-CONTAINING PROTEIN 71"/>
    <property type="match status" value="1"/>
</dbReference>
<evidence type="ECO:0000313" key="9">
    <source>
        <dbReference type="Proteomes" id="UP000682733"/>
    </source>
</evidence>
<dbReference type="Pfam" id="PF01129">
    <property type="entry name" value="ART"/>
    <property type="match status" value="1"/>
</dbReference>
<dbReference type="EMBL" id="CAJNOK010004676">
    <property type="protein sequence ID" value="CAF0945609.1"/>
    <property type="molecule type" value="Genomic_DNA"/>
</dbReference>
<evidence type="ECO:0000313" key="7">
    <source>
        <dbReference type="EMBL" id="CAF0945609.1"/>
    </source>
</evidence>
<evidence type="ECO:0000256" key="3">
    <source>
        <dbReference type="ARBA" id="ARBA00022679"/>
    </source>
</evidence>
<dbReference type="InterPro" id="IPR001611">
    <property type="entry name" value="Leu-rich_rpt"/>
</dbReference>
<dbReference type="SMART" id="SM00368">
    <property type="entry name" value="LRR_RI"/>
    <property type="match status" value="3"/>
</dbReference>
<evidence type="ECO:0000313" key="8">
    <source>
        <dbReference type="EMBL" id="CAF3720255.1"/>
    </source>
</evidence>
<evidence type="ECO:0000256" key="2">
    <source>
        <dbReference type="ARBA" id="ARBA00022676"/>
    </source>
</evidence>
<accession>A0A8S2I7E4</accession>
<evidence type="ECO:0000256" key="6">
    <source>
        <dbReference type="RuleBase" id="RU361228"/>
    </source>
</evidence>
<keyword evidence="6" id="KW-0520">NAD</keyword>
<name>A0A8S2I7E4_9BILA</name>
<dbReference type="GO" id="GO:0016779">
    <property type="term" value="F:nucleotidyltransferase activity"/>
    <property type="evidence" value="ECO:0007669"/>
    <property type="project" value="UniProtKB-KW"/>
</dbReference>
<dbReference type="InterPro" id="IPR053040">
    <property type="entry name" value="LRR-containing_protein_71"/>
</dbReference>
<dbReference type="PROSITE" id="PS51996">
    <property type="entry name" value="TR_MART"/>
    <property type="match status" value="1"/>
</dbReference>
<evidence type="ECO:0000256" key="5">
    <source>
        <dbReference type="ARBA" id="ARBA00047597"/>
    </source>
</evidence>
<dbReference type="AlphaFoldDB" id="A0A8S2I7E4"/>
<feature type="non-terminal residue" evidence="8">
    <location>
        <position position="1"/>
    </location>
</feature>
<keyword evidence="3 6" id="KW-0808">Transferase</keyword>
<sequence length="551" mass="61728">MTTSDEINPRFAAEDVRDEPSQMLRPILGYEKEALVSLEDAVKPLYRIVDDLPRSVWIAKESSEHPCDGLTPDESAAIYLYTMEWDIAEESLYAYLNRSLREADRRKLVPWFPYLKLLLTALYKLPSVQDVVWRGVREDLSPFYEPGKKKTWWALSSCSATVNVLELPMYVGKKGKRTIFSIQCLNGKMIRQHSYFKKEDEIVLLPGTYLEVVSQMSPATDCHIIHLKEKKPLYPLLEAPFSSSSAAYASAVQSNFDPNLIQSYESVGARGGDKTGYSDEENDNDWFVGVSDISRNQIAVQNVCVVWLDGNVNKEQNNLDLQIKLRKIISLFEVFDIVSKCENYIQRTKTKKIVVIVGGKFGGEVVPRIHDLSQVVAVYVYCMDKAGNESWANKYKKVRAVVTQSNELMTKLKAELQFTSNSQKTSFSALPVAPQALTPLKKSALSENYATKLSQNEKKIIEKLVSTGTTTLNIGYNNISSEGAKAIAEALKTNQTLTTLYMYDNKISDGGAKAIAEALKTNQTLTTLDIRSNNISDEGAKAIAEALKKNK</sequence>
<comment type="caution">
    <text evidence="8">The sequence shown here is derived from an EMBL/GenBank/DDBJ whole genome shotgun (WGS) entry which is preliminary data.</text>
</comment>
<dbReference type="SUPFAM" id="SSF52047">
    <property type="entry name" value="RNI-like"/>
    <property type="match status" value="1"/>
</dbReference>
<proteinExistence type="inferred from homology"/>
<dbReference type="PANTHER" id="PTHR46984:SF1">
    <property type="entry name" value="LEUCINE-RICH REPEAT-CONTAINING PROTEIN 71"/>
    <property type="match status" value="1"/>
</dbReference>
<keyword evidence="6" id="KW-0521">NADP</keyword>
<dbReference type="EC" id="2.4.2.31" evidence="6"/>
<dbReference type="InterPro" id="IPR000768">
    <property type="entry name" value="ART"/>
</dbReference>
<gene>
    <name evidence="7" type="ORF">OVA965_LOCUS11875</name>
    <name evidence="8" type="ORF">TMI583_LOCUS11877</name>
</gene>
<dbReference type="Pfam" id="PF13516">
    <property type="entry name" value="LRR_6"/>
    <property type="match status" value="3"/>
</dbReference>
<keyword evidence="2 6" id="KW-0328">Glycosyltransferase</keyword>